<evidence type="ECO:0000313" key="1">
    <source>
        <dbReference type="EMBL" id="OAD72057.1"/>
    </source>
</evidence>
<dbReference type="Proteomes" id="UP000077315">
    <property type="component" value="Unassembled WGS sequence"/>
</dbReference>
<name>A0A167M7V4_PHYB8</name>
<gene>
    <name evidence="1" type="ORF">PHYBLDRAFT_169960</name>
</gene>
<proteinExistence type="predicted"/>
<dbReference type="OrthoDB" id="2289008at2759"/>
<dbReference type="VEuPathDB" id="FungiDB:PHYBLDRAFT_169960"/>
<dbReference type="InParanoid" id="A0A167M7V4"/>
<dbReference type="AlphaFoldDB" id="A0A167M7V4"/>
<evidence type="ECO:0000313" key="2">
    <source>
        <dbReference type="Proteomes" id="UP000077315"/>
    </source>
</evidence>
<protein>
    <submittedName>
        <fullName evidence="1">Uncharacterized protein</fullName>
    </submittedName>
</protein>
<accession>A0A167M7V4</accession>
<reference evidence="2" key="1">
    <citation type="submission" date="2015-06" db="EMBL/GenBank/DDBJ databases">
        <title>Expansion of signal transduction pathways in fungi by whole-genome duplication.</title>
        <authorList>
            <consortium name="DOE Joint Genome Institute"/>
            <person name="Corrochano L.M."/>
            <person name="Kuo A."/>
            <person name="Marcet-Houben M."/>
            <person name="Polaino S."/>
            <person name="Salamov A."/>
            <person name="Villalobos J.M."/>
            <person name="Alvarez M.I."/>
            <person name="Avalos J."/>
            <person name="Benito E.P."/>
            <person name="Benoit I."/>
            <person name="Burger G."/>
            <person name="Camino L.P."/>
            <person name="Canovas D."/>
            <person name="Cerda-Olmedo E."/>
            <person name="Cheng J.-F."/>
            <person name="Dominguez A."/>
            <person name="Elias M."/>
            <person name="Eslava A.P."/>
            <person name="Glaser F."/>
            <person name="Grimwood J."/>
            <person name="Gutierrez G."/>
            <person name="Heitman J."/>
            <person name="Henrissat B."/>
            <person name="Iturriaga E.A."/>
            <person name="Lang B.F."/>
            <person name="Lavin J.L."/>
            <person name="Lee S."/>
            <person name="Li W."/>
            <person name="Lindquist E."/>
            <person name="Lopez-Garcia S."/>
            <person name="Luque E.M."/>
            <person name="Marcos A.T."/>
            <person name="Martin J."/>
            <person name="McCluskey K."/>
            <person name="Medina H.R."/>
            <person name="Miralles-Duran A."/>
            <person name="Miyazaki A."/>
            <person name="Munoz-Torres E."/>
            <person name="Oguiza J.A."/>
            <person name="Ohm R."/>
            <person name="Olmedo M."/>
            <person name="Orejas M."/>
            <person name="Ortiz-Castellanos L."/>
            <person name="Pisabarro A.G."/>
            <person name="Rodriguez-Romero J."/>
            <person name="Ruiz-Herrera J."/>
            <person name="Ruiz-Vazquez R."/>
            <person name="Sanz C."/>
            <person name="Schackwitz W."/>
            <person name="Schmutz J."/>
            <person name="Shahriari M."/>
            <person name="Shelest E."/>
            <person name="Silva-Franco F."/>
            <person name="Soanes D."/>
            <person name="Syed K."/>
            <person name="Tagua V.G."/>
            <person name="Talbot N.J."/>
            <person name="Thon M."/>
            <person name="De vries R.P."/>
            <person name="Wiebenga A."/>
            <person name="Yadav J.S."/>
            <person name="Braun E.L."/>
            <person name="Baker S."/>
            <person name="Garre V."/>
            <person name="Horwitz B."/>
            <person name="Torres-Martinez S."/>
            <person name="Idnurm A."/>
            <person name="Herrera-Estrella A."/>
            <person name="Gabaldon T."/>
            <person name="Grigoriev I.V."/>
        </authorList>
    </citation>
    <scope>NUCLEOTIDE SEQUENCE [LARGE SCALE GENOMIC DNA]</scope>
    <source>
        <strain evidence="2">NRRL 1555(-)</strain>
    </source>
</reference>
<organism evidence="1 2">
    <name type="scientific">Phycomyces blakesleeanus (strain ATCC 8743b / DSM 1359 / FGSC 10004 / NBRC 33097 / NRRL 1555)</name>
    <dbReference type="NCBI Taxonomy" id="763407"/>
    <lineage>
        <taxon>Eukaryota</taxon>
        <taxon>Fungi</taxon>
        <taxon>Fungi incertae sedis</taxon>
        <taxon>Mucoromycota</taxon>
        <taxon>Mucoromycotina</taxon>
        <taxon>Mucoromycetes</taxon>
        <taxon>Mucorales</taxon>
        <taxon>Phycomycetaceae</taxon>
        <taxon>Phycomyces</taxon>
    </lineage>
</organism>
<dbReference type="RefSeq" id="XP_018290097.1">
    <property type="nucleotide sequence ID" value="XM_018436222.1"/>
</dbReference>
<keyword evidence="2" id="KW-1185">Reference proteome</keyword>
<dbReference type="EMBL" id="KV440984">
    <property type="protein sequence ID" value="OAD72057.1"/>
    <property type="molecule type" value="Genomic_DNA"/>
</dbReference>
<sequence>MIKESCITLLYLRYTNDKNQGMIFYKVVLSIGCFKEINPTIICLKNTFVCIHFGPDQVARWQGFLFHQQINPSQQSSNSPDINYQNSNYNYYDQYYYSNNNHEHEYYNYYNNNSQQPQNEQPDPVTEQIDENDQMIEDQNKENNFEKAEEHEEHKEYEEYEEYEEYDEYDEYEQDTNTLSKETIAIFKFSEAYKKERDAIDKAAEAIEDEEEEWDFDESTVAHRNGIEAPATTLILSEASSSITEHLLNSAYLESCSKGTQQSPIILWPILPLRL</sequence>
<dbReference type="GeneID" id="28997128"/>